<dbReference type="AlphaFoldDB" id="A0AAV7WSR0"/>
<feature type="non-terminal residue" evidence="1">
    <location>
        <position position="103"/>
    </location>
</feature>
<protein>
    <submittedName>
        <fullName evidence="1">Uncharacterized protein</fullName>
    </submittedName>
</protein>
<accession>A0AAV7WSR0</accession>
<keyword evidence="2" id="KW-1185">Reference proteome</keyword>
<name>A0AAV7WSR0_PLEWA</name>
<evidence type="ECO:0000313" key="1">
    <source>
        <dbReference type="EMBL" id="KAJ1215800.1"/>
    </source>
</evidence>
<proteinExistence type="predicted"/>
<dbReference type="EMBL" id="JANPWB010000001">
    <property type="protein sequence ID" value="KAJ1215800.1"/>
    <property type="molecule type" value="Genomic_DNA"/>
</dbReference>
<organism evidence="1 2">
    <name type="scientific">Pleurodeles waltl</name>
    <name type="common">Iberian ribbed newt</name>
    <dbReference type="NCBI Taxonomy" id="8319"/>
    <lineage>
        <taxon>Eukaryota</taxon>
        <taxon>Metazoa</taxon>
        <taxon>Chordata</taxon>
        <taxon>Craniata</taxon>
        <taxon>Vertebrata</taxon>
        <taxon>Euteleostomi</taxon>
        <taxon>Amphibia</taxon>
        <taxon>Batrachia</taxon>
        <taxon>Caudata</taxon>
        <taxon>Salamandroidea</taxon>
        <taxon>Salamandridae</taxon>
        <taxon>Pleurodelinae</taxon>
        <taxon>Pleurodeles</taxon>
    </lineage>
</organism>
<comment type="caution">
    <text evidence="1">The sequence shown here is derived from an EMBL/GenBank/DDBJ whole genome shotgun (WGS) entry which is preliminary data.</text>
</comment>
<dbReference type="Proteomes" id="UP001066276">
    <property type="component" value="Chromosome 1_1"/>
</dbReference>
<evidence type="ECO:0000313" key="2">
    <source>
        <dbReference type="Proteomes" id="UP001066276"/>
    </source>
</evidence>
<feature type="non-terminal residue" evidence="1">
    <location>
        <position position="1"/>
    </location>
</feature>
<sequence length="103" mass="11047">PWQSVGDVTPVQRVYQLTPHPAVTGTTSPAPFSARMMWLHFFFPTPLHAGRPVVSSVAVGEGAPLHEQAFWGSVHPAGADAPPPDIPYREQGLLELLSVQVVG</sequence>
<reference evidence="1" key="1">
    <citation type="journal article" date="2022" name="bioRxiv">
        <title>Sequencing and chromosome-scale assembly of the giantPleurodeles waltlgenome.</title>
        <authorList>
            <person name="Brown T."/>
            <person name="Elewa A."/>
            <person name="Iarovenko S."/>
            <person name="Subramanian E."/>
            <person name="Araus A.J."/>
            <person name="Petzold A."/>
            <person name="Susuki M."/>
            <person name="Suzuki K.-i.T."/>
            <person name="Hayashi T."/>
            <person name="Toyoda A."/>
            <person name="Oliveira C."/>
            <person name="Osipova E."/>
            <person name="Leigh N.D."/>
            <person name="Simon A."/>
            <person name="Yun M.H."/>
        </authorList>
    </citation>
    <scope>NUCLEOTIDE SEQUENCE</scope>
    <source>
        <strain evidence="1">20211129_DDA</strain>
        <tissue evidence="1">Liver</tissue>
    </source>
</reference>
<gene>
    <name evidence="1" type="ORF">NDU88_003407</name>
</gene>